<proteinExistence type="inferred from homology"/>
<organism evidence="9 10">
    <name type="scientific">Corynebacterium pseudotuberculosis 258</name>
    <dbReference type="NCBI Taxonomy" id="1168865"/>
    <lineage>
        <taxon>Bacteria</taxon>
        <taxon>Bacillati</taxon>
        <taxon>Actinomycetota</taxon>
        <taxon>Actinomycetes</taxon>
        <taxon>Mycobacteriales</taxon>
        <taxon>Corynebacteriaceae</taxon>
        <taxon>Corynebacterium</taxon>
    </lineage>
</organism>
<dbReference type="EMBL" id="CP003540">
    <property type="protein sequence ID" value="AFK15811.1"/>
    <property type="molecule type" value="Genomic_DNA"/>
</dbReference>
<dbReference type="InterPro" id="IPR010737">
    <property type="entry name" value="4-carb_acid_sugar_kinase_N"/>
</dbReference>
<keyword evidence="4" id="KW-0418">Kinase</keyword>
<reference evidence="9 10" key="1">
    <citation type="journal article" date="2013" name="J. Biotechnol.">
        <title>Genome sequence of Corynebacterium pseudotuberculosis biovar equi strain 258 and prediction of antigenic targets to improve biotechnological vaccine production.</title>
        <authorList>
            <person name="Soares S.C."/>
            <person name="Trost E."/>
            <person name="Ramos R.T."/>
            <person name="Carneiro A.R."/>
            <person name="Santos A.R."/>
            <person name="Pinto A.C."/>
            <person name="Barbosa E."/>
            <person name="Aburjaile F."/>
            <person name="Ali A."/>
            <person name="Diniz C.A."/>
            <person name="Hassan S.S."/>
            <person name="Fiaux K."/>
            <person name="Guimaraes L.C."/>
            <person name="Bakhtiar S.M."/>
            <person name="Pereira U."/>
            <person name="Almeida S.S."/>
            <person name="Abreu V.A."/>
            <person name="Rocha F.S."/>
            <person name="Dorella F.A."/>
            <person name="Miyoshi A."/>
            <person name="Silva A."/>
            <person name="Azevedo V."/>
            <person name="Tauch A."/>
        </authorList>
    </citation>
    <scope>NUCLEOTIDE SEQUENCE [LARGE SCALE GENOMIC DNA]</scope>
    <source>
        <strain evidence="9 10">258</strain>
    </source>
</reference>
<dbReference type="KEGG" id="coe:CP258_00875"/>
<dbReference type="Pfam" id="PF17042">
    <property type="entry name" value="NBD_C"/>
    <property type="match status" value="1"/>
</dbReference>
<evidence type="ECO:0000256" key="2">
    <source>
        <dbReference type="ARBA" id="ARBA00022679"/>
    </source>
</evidence>
<name>A0AAU8PJL5_CORPS</name>
<feature type="domain" description="Four-carbon acid sugar kinase N-terminal" evidence="7">
    <location>
        <begin position="34"/>
        <end position="274"/>
    </location>
</feature>
<gene>
    <name evidence="9" type="ORF">CP258_00875</name>
</gene>
<keyword evidence="3" id="KW-0547">Nucleotide-binding</keyword>
<dbReference type="Proteomes" id="UP000006465">
    <property type="component" value="Chromosome"/>
</dbReference>
<dbReference type="SUPFAM" id="SSF142764">
    <property type="entry name" value="YgbK-like"/>
    <property type="match status" value="1"/>
</dbReference>
<dbReference type="Gene3D" id="3.40.50.10840">
    <property type="entry name" value="Putative sugar-binding, N-terminal domain"/>
    <property type="match status" value="1"/>
</dbReference>
<evidence type="ECO:0000259" key="7">
    <source>
        <dbReference type="Pfam" id="PF07005"/>
    </source>
</evidence>
<evidence type="ECO:0000313" key="10">
    <source>
        <dbReference type="Proteomes" id="UP000006465"/>
    </source>
</evidence>
<dbReference type="Pfam" id="PF07005">
    <property type="entry name" value="SBD_N"/>
    <property type="match status" value="1"/>
</dbReference>
<sequence length="480" mass="51234">MTLYQLSELTEGFPAPLDIPAAAVQQAMAADTVLIVLDDDPTGTQSVANLPVLTRWKQEDLAWALSQNTPAVYVMTNSRSLDPDQAAAINVSVAEAAYAAARDAGKRPIFVSRSDSTLRGHFPLEPDALAGVVEKQEGPIDGYIIVPAFGDAGRITIDSVHYAGNTTTGFQPVGETEFAHDATFGYSSSRLTEWVEEKTQGDVAATDVLCIKLRTIRSTSNDIAAELLHAAHRQPIVVDIVDEHDLRALALGILQAERMGKRFIYRVGPPFVRARIGQETPEVLSPETIAASRHLPATVAGGLIVVGSHVPTTTRQLNHLLQHSSPSVIELDVHSVLAENSQRYLDSLHTQLVQAIRQGNVVFHTSRELVTGVSGEESLSIARKVSQALVTAVNRIVHEVTPRFVVAKGGITSSDVASQGLEMTKAMVIGPMQPGIISLWSTAEGPAAGVPYIVFAGNVGTDSSLTDVVSVLSQDSSLSH</sequence>
<keyword evidence="6" id="KW-0119">Carbohydrate metabolism</keyword>
<evidence type="ECO:0000259" key="8">
    <source>
        <dbReference type="Pfam" id="PF17042"/>
    </source>
</evidence>
<dbReference type="Gene3D" id="3.40.980.20">
    <property type="entry name" value="Four-carbon acid sugar kinase, nucleotide binding domain"/>
    <property type="match status" value="1"/>
</dbReference>
<evidence type="ECO:0000313" key="9">
    <source>
        <dbReference type="EMBL" id="AFK15811.1"/>
    </source>
</evidence>
<evidence type="ECO:0000256" key="4">
    <source>
        <dbReference type="ARBA" id="ARBA00022777"/>
    </source>
</evidence>
<evidence type="ECO:0000256" key="6">
    <source>
        <dbReference type="ARBA" id="ARBA00023277"/>
    </source>
</evidence>
<evidence type="ECO:0000256" key="1">
    <source>
        <dbReference type="ARBA" id="ARBA00005715"/>
    </source>
</evidence>
<accession>A0AAU8PJL5</accession>
<keyword evidence="2" id="KW-0808">Transferase</keyword>
<protein>
    <submittedName>
        <fullName evidence="9">Uncharacterized protein</fullName>
    </submittedName>
</protein>
<dbReference type="GO" id="GO:0005524">
    <property type="term" value="F:ATP binding"/>
    <property type="evidence" value="ECO:0007669"/>
    <property type="project" value="UniProtKB-KW"/>
</dbReference>
<dbReference type="RefSeq" id="WP_014522987.1">
    <property type="nucleotide sequence ID" value="NC_017945.3"/>
</dbReference>
<dbReference type="GO" id="GO:0016301">
    <property type="term" value="F:kinase activity"/>
    <property type="evidence" value="ECO:0007669"/>
    <property type="project" value="UniProtKB-KW"/>
</dbReference>
<comment type="similarity">
    <text evidence="1">Belongs to the four-carbon acid sugar kinase family.</text>
</comment>
<keyword evidence="5" id="KW-0067">ATP-binding</keyword>
<dbReference type="InterPro" id="IPR042213">
    <property type="entry name" value="NBD_C_sf"/>
</dbReference>
<dbReference type="InterPro" id="IPR031475">
    <property type="entry name" value="NBD_C"/>
</dbReference>
<evidence type="ECO:0000256" key="3">
    <source>
        <dbReference type="ARBA" id="ARBA00022741"/>
    </source>
</evidence>
<dbReference type="InterPro" id="IPR037051">
    <property type="entry name" value="4-carb_acid_sugar_kinase_N_sf"/>
</dbReference>
<evidence type="ECO:0000256" key="5">
    <source>
        <dbReference type="ARBA" id="ARBA00022840"/>
    </source>
</evidence>
<feature type="domain" description="Four-carbon acid sugar kinase nucleotide binding" evidence="8">
    <location>
        <begin position="303"/>
        <end position="465"/>
    </location>
</feature>
<dbReference type="AlphaFoldDB" id="A0AAU8PJL5"/>